<evidence type="ECO:0008006" key="3">
    <source>
        <dbReference type="Google" id="ProtNLM"/>
    </source>
</evidence>
<dbReference type="EMBL" id="CP035758">
    <property type="protein sequence ID" value="QBD76529.1"/>
    <property type="molecule type" value="Genomic_DNA"/>
</dbReference>
<sequence length="195" mass="22228">MPGLAEALARTKDQRIIEPLIELATNPRIRSIEAIKGLFPFRDARILTACLAFLDYHSNFHSFIKPLEDVVSYVRTSNDPRLPDLLLARLQDPCLAQPRWNTIRLLGEFGEPHMGLLLLEHVQKWEDWYLRKNEPSNDNYGQADNHYTVAETLSKLCFQDTFDLLLRLLNAPDSSTGLRSLCVANSVLPQKKGKS</sequence>
<dbReference type="AlphaFoldDB" id="A0A4P6JMN7"/>
<organism evidence="1 2">
    <name type="scientific">Ktedonosporobacter rubrisoli</name>
    <dbReference type="NCBI Taxonomy" id="2509675"/>
    <lineage>
        <taxon>Bacteria</taxon>
        <taxon>Bacillati</taxon>
        <taxon>Chloroflexota</taxon>
        <taxon>Ktedonobacteria</taxon>
        <taxon>Ktedonobacterales</taxon>
        <taxon>Ktedonosporobacteraceae</taxon>
        <taxon>Ktedonosporobacter</taxon>
    </lineage>
</organism>
<dbReference type="RefSeq" id="WP_129887401.1">
    <property type="nucleotide sequence ID" value="NZ_CP035758.1"/>
</dbReference>
<dbReference type="Gene3D" id="1.25.10.10">
    <property type="entry name" value="Leucine-rich Repeat Variant"/>
    <property type="match status" value="1"/>
</dbReference>
<reference evidence="1 2" key="1">
    <citation type="submission" date="2019-01" db="EMBL/GenBank/DDBJ databases">
        <title>Ktedonosporobacter rubrisoli SCAWS-G2.</title>
        <authorList>
            <person name="Huang Y."/>
            <person name="Yan B."/>
        </authorList>
    </citation>
    <scope>NUCLEOTIDE SEQUENCE [LARGE SCALE GENOMIC DNA]</scope>
    <source>
        <strain evidence="1 2">SCAWS-G2</strain>
    </source>
</reference>
<dbReference type="KEGG" id="kbs:EPA93_11125"/>
<proteinExistence type="predicted"/>
<accession>A0A4P6JMN7</accession>
<evidence type="ECO:0000313" key="1">
    <source>
        <dbReference type="EMBL" id="QBD76529.1"/>
    </source>
</evidence>
<gene>
    <name evidence="1" type="ORF">EPA93_11125</name>
</gene>
<dbReference type="Proteomes" id="UP000290365">
    <property type="component" value="Chromosome"/>
</dbReference>
<evidence type="ECO:0000313" key="2">
    <source>
        <dbReference type="Proteomes" id="UP000290365"/>
    </source>
</evidence>
<protein>
    <recommendedName>
        <fullName evidence="3">HEAT repeat domain-containing protein</fullName>
    </recommendedName>
</protein>
<name>A0A4P6JMN7_KTERU</name>
<keyword evidence="2" id="KW-1185">Reference proteome</keyword>
<dbReference type="InterPro" id="IPR011989">
    <property type="entry name" value="ARM-like"/>
</dbReference>